<comment type="caution">
    <text evidence="2">The sequence shown here is derived from an EMBL/GenBank/DDBJ whole genome shotgun (WGS) entry which is preliminary data.</text>
</comment>
<sequence length="64" mass="6858">MGGTTEANHGSPLPSPGIAAHTGNRPSNVRKSRHADISGQLEMGMDVAFQLRDCTQHFLANSRK</sequence>
<evidence type="ECO:0000256" key="1">
    <source>
        <dbReference type="SAM" id="MobiDB-lite"/>
    </source>
</evidence>
<accession>A0ABT1ARW9</accession>
<gene>
    <name evidence="2" type="ORF">NG900_23710</name>
</gene>
<dbReference type="RefSeq" id="WP_252684368.1">
    <property type="nucleotide sequence ID" value="NZ_JAMXHT010000010.1"/>
</dbReference>
<name>A0ABT1ARW9_9RALS</name>
<dbReference type="EMBL" id="JAMXHT010000010">
    <property type="protein sequence ID" value="MCO5401219.1"/>
    <property type="molecule type" value="Genomic_DNA"/>
</dbReference>
<reference evidence="2" key="1">
    <citation type="submission" date="2022-06" db="EMBL/GenBank/DDBJ databases">
        <authorList>
            <person name="Lu C.-H."/>
        </authorList>
    </citation>
    <scope>NUCLEOTIDE SEQUENCE</scope>
    <source>
        <strain evidence="2">21MJYT02-11</strain>
    </source>
</reference>
<reference evidence="2" key="2">
    <citation type="journal article" date="2023" name="Front. Microbiol.">
        <title>Ralstonia chuxiongensis sp. nov., Ralstonia mojiangensis sp. nov., and Ralstonia soli sp. nov., isolated from tobacco fields, are three novel species in the family Burkholderiaceae.</title>
        <authorList>
            <person name="Lu C.H."/>
            <person name="Zhang Y.Y."/>
            <person name="Jiang N."/>
            <person name="Chen W."/>
            <person name="Shao X."/>
            <person name="Zhao Z.M."/>
            <person name="Lu W.L."/>
            <person name="Hu X."/>
            <person name="Xi Y.X."/>
            <person name="Zou S.Y."/>
            <person name="Wei Q.J."/>
            <person name="Lin Z.L."/>
            <person name="Gong L."/>
            <person name="Gai X.T."/>
            <person name="Zhang L.Q."/>
            <person name="Li J.Y."/>
            <person name="Jin Y."/>
            <person name="Xia Z.Y."/>
        </authorList>
    </citation>
    <scope>NUCLEOTIDE SEQUENCE</scope>
    <source>
        <strain evidence="2">21MJYT02-11</strain>
    </source>
</reference>
<keyword evidence="3" id="KW-1185">Reference proteome</keyword>
<evidence type="ECO:0000313" key="2">
    <source>
        <dbReference type="EMBL" id="MCO5401219.1"/>
    </source>
</evidence>
<protein>
    <submittedName>
        <fullName evidence="2">Uncharacterized protein</fullName>
    </submittedName>
</protein>
<dbReference type="Proteomes" id="UP001162811">
    <property type="component" value="Unassembled WGS sequence"/>
</dbReference>
<feature type="region of interest" description="Disordered" evidence="1">
    <location>
        <begin position="1"/>
        <end position="37"/>
    </location>
</feature>
<evidence type="ECO:0000313" key="3">
    <source>
        <dbReference type="Proteomes" id="UP001162811"/>
    </source>
</evidence>
<organism evidence="2 3">
    <name type="scientific">Ralstonia soli</name>
    <dbReference type="NCBI Taxonomy" id="2953896"/>
    <lineage>
        <taxon>Bacteria</taxon>
        <taxon>Pseudomonadati</taxon>
        <taxon>Pseudomonadota</taxon>
        <taxon>Betaproteobacteria</taxon>
        <taxon>Burkholderiales</taxon>
        <taxon>Burkholderiaceae</taxon>
        <taxon>Ralstonia</taxon>
    </lineage>
</organism>
<proteinExistence type="predicted"/>